<protein>
    <recommendedName>
        <fullName evidence="4">YcxB-like protein domain-containing protein</fullName>
    </recommendedName>
</protein>
<keyword evidence="1" id="KW-0472">Membrane</keyword>
<evidence type="ECO:0000256" key="1">
    <source>
        <dbReference type="SAM" id="Phobius"/>
    </source>
</evidence>
<proteinExistence type="predicted"/>
<dbReference type="EMBL" id="AP025293">
    <property type="protein sequence ID" value="BDD00874.1"/>
    <property type="molecule type" value="Genomic_DNA"/>
</dbReference>
<name>A0ABN6LCG0_9BACT</name>
<feature type="transmembrane region" description="Helical" evidence="1">
    <location>
        <begin position="52"/>
        <end position="70"/>
    </location>
</feature>
<evidence type="ECO:0008006" key="4">
    <source>
        <dbReference type="Google" id="ProtNLM"/>
    </source>
</evidence>
<organism evidence="2 3">
    <name type="scientific">Persicobacter psychrovividus</name>
    <dbReference type="NCBI Taxonomy" id="387638"/>
    <lineage>
        <taxon>Bacteria</taxon>
        <taxon>Pseudomonadati</taxon>
        <taxon>Bacteroidota</taxon>
        <taxon>Cytophagia</taxon>
        <taxon>Cytophagales</taxon>
        <taxon>Persicobacteraceae</taxon>
        <taxon>Persicobacter</taxon>
    </lineage>
</organism>
<evidence type="ECO:0000313" key="3">
    <source>
        <dbReference type="Proteomes" id="UP001354989"/>
    </source>
</evidence>
<feature type="transmembrane region" description="Helical" evidence="1">
    <location>
        <begin position="21"/>
        <end position="40"/>
    </location>
</feature>
<dbReference type="RefSeq" id="WP_332921608.1">
    <property type="nucleotide sequence ID" value="NZ_AP025293.1"/>
</dbReference>
<keyword evidence="2" id="KW-0614">Plasmid</keyword>
<keyword evidence="1" id="KW-0812">Transmembrane</keyword>
<dbReference type="Proteomes" id="UP001354989">
    <property type="component" value="Plasmid pPP1"/>
</dbReference>
<sequence length="152" mass="18152">MLYTRKQRTKLHFFHYYFGHGRLLALLRIAGGPLLMIMAMKLRFAPQQYDLVLLNMLFILGVYALGRPVVTMMTSWKNLRTIELKTEVKEDALYINENGYELKIPLQEFKSIKKQISYFRFNLNKWQGFSIPDSFFSSKDFDNIYNFTKKRK</sequence>
<keyword evidence="1" id="KW-1133">Transmembrane helix</keyword>
<accession>A0ABN6LCG0</accession>
<gene>
    <name evidence="2" type="ORF">PEPS_31540</name>
</gene>
<evidence type="ECO:0000313" key="2">
    <source>
        <dbReference type="EMBL" id="BDD00874.1"/>
    </source>
</evidence>
<geneLocation type="plasmid" evidence="2 3">
    <name>pPP1</name>
</geneLocation>
<reference evidence="2 3" key="1">
    <citation type="submission" date="2021-12" db="EMBL/GenBank/DDBJ databases">
        <title>Genome sequencing of bacteria with rrn-lacking chromosome and rrn-plasmid.</title>
        <authorList>
            <person name="Anda M."/>
            <person name="Iwasaki W."/>
        </authorList>
    </citation>
    <scope>NUCLEOTIDE SEQUENCE [LARGE SCALE GENOMIC DNA]</scope>
    <source>
        <strain evidence="2 3">NBRC 101262</strain>
        <plasmid evidence="2 3">pPP1</plasmid>
    </source>
</reference>
<keyword evidence="3" id="KW-1185">Reference proteome</keyword>